<dbReference type="EnsemblMetazoa" id="XM_031929245">
    <property type="protein sequence ID" value="XP_031785105"/>
    <property type="gene ID" value="LOC100678009"/>
</dbReference>
<dbReference type="GO" id="GO:0004252">
    <property type="term" value="F:serine-type endopeptidase activity"/>
    <property type="evidence" value="ECO:0007669"/>
    <property type="project" value="InterPro"/>
</dbReference>
<dbReference type="GO" id="GO:0016485">
    <property type="term" value="P:protein processing"/>
    <property type="evidence" value="ECO:0007669"/>
    <property type="project" value="InterPro"/>
</dbReference>
<keyword evidence="1" id="KW-0378">Hydrolase</keyword>
<dbReference type="EC" id="3.4.21.-" evidence="1"/>
<dbReference type="KEGG" id="nvi:100678009"/>
<sequence>MIHRSKSSNRNPSVCSSVAIGSATEQRASSMGRPMLLNVLVSQLTPGKTRHDDHPAFGVSGLLLSDGWILSHGSLLSPNFLEARPHDIRDFLLAVQKEFERDVVAVPQAVAEIMRFRMQYKERDGDGEPIRSAKRIVEKDCSLRVVWRCPLLRRTFNDLLFSWSFEKIAKFDKSVLSIFLLLRVDGNSKSWEDDTAEGRRVLNEFYTKHFGPPASLELTRGASVEIDSAPFGNAVFLDSLSRGIVSNTLGEEDCVILTDANAVPGCEGAPVYLVDDKSPGRRHRRICGLVIAPLSWCRGEWVDYTFAANLQACLRKILRAPDKDYIADALTSPGASHVLMPDLLDKSVIVVKCGSGWGTGVVVDVPTGTVLTCSHVVREAPGRRIKVILGDKQDWARLVYKTRDGQPFDVAVLRLEGEHENLRALPLASEMPERGASVLTAGYPFFSSSPASYGRGVVSRLTPCMIQTTCCVQSGASGGPVICCTSGRMLGLIVSNAVSTASEHAATALYPRFNMAVPATVIRKPILEYVGTGDVRCLESLSSSDPAVQSTWNFYLTPRAKM</sequence>
<dbReference type="Pfam" id="PF13365">
    <property type="entry name" value="Trypsin_2"/>
    <property type="match status" value="1"/>
</dbReference>
<dbReference type="InterPro" id="IPR009003">
    <property type="entry name" value="Peptidase_S1_PA"/>
</dbReference>
<dbReference type="PANTHER" id="PTHR21004">
    <property type="entry name" value="SERINE PROTEASE-RELATED"/>
    <property type="match status" value="1"/>
</dbReference>
<dbReference type="InterPro" id="IPR039245">
    <property type="entry name" value="TYSND1/DEG15"/>
</dbReference>
<dbReference type="GO" id="GO:0005777">
    <property type="term" value="C:peroxisome"/>
    <property type="evidence" value="ECO:0007669"/>
    <property type="project" value="UniProtKB-SubCell"/>
</dbReference>
<dbReference type="Gene3D" id="2.40.10.10">
    <property type="entry name" value="Trypsin-like serine proteases"/>
    <property type="match status" value="2"/>
</dbReference>
<comment type="similarity">
    <text evidence="1">Belongs to the peptidase S1B family.</text>
</comment>
<dbReference type="AlphaFoldDB" id="A0A7M7T9M3"/>
<dbReference type="RefSeq" id="XP_031785103.1">
    <property type="nucleotide sequence ID" value="XM_031929243.2"/>
</dbReference>
<dbReference type="OrthoDB" id="17845at2759"/>
<dbReference type="Proteomes" id="UP000002358">
    <property type="component" value="Chromosome 4"/>
</dbReference>
<keyword evidence="1" id="KW-0576">Peroxisome</keyword>
<accession>A0A7M7T9M3</accession>
<dbReference type="EnsemblMetazoa" id="XM_031929244">
    <property type="protein sequence ID" value="XP_031785104"/>
    <property type="gene ID" value="LOC100678009"/>
</dbReference>
<dbReference type="PANTHER" id="PTHR21004:SF0">
    <property type="entry name" value="PEROXISOMAL LEADER PEPTIDE-PROCESSING PROTEASE"/>
    <property type="match status" value="1"/>
</dbReference>
<dbReference type="EnsemblMetazoa" id="XM_031929246">
    <property type="protein sequence ID" value="XP_031785106"/>
    <property type="gene ID" value="LOC100678009"/>
</dbReference>
<dbReference type="RefSeq" id="XP_031785105.1">
    <property type="nucleotide sequence ID" value="XM_031929245.2"/>
</dbReference>
<dbReference type="InParanoid" id="A0A7M7T9M3"/>
<dbReference type="SUPFAM" id="SSF50494">
    <property type="entry name" value="Trypsin-like serine proteases"/>
    <property type="match status" value="1"/>
</dbReference>
<name>A0A7M7T9M3_NASVI</name>
<dbReference type="InterPro" id="IPR043504">
    <property type="entry name" value="Peptidase_S1_PA_chymotrypsin"/>
</dbReference>
<proteinExistence type="inferred from homology"/>
<protein>
    <recommendedName>
        <fullName evidence="1">Peroxisomal leader peptide-processing protease</fullName>
        <ecNumber evidence="1">3.4.21.-</ecNumber>
    </recommendedName>
</protein>
<dbReference type="EnsemblMetazoa" id="XM_031929243">
    <property type="protein sequence ID" value="XP_031785103"/>
    <property type="gene ID" value="LOC100678009"/>
</dbReference>
<dbReference type="GeneID" id="100678009"/>
<dbReference type="RefSeq" id="XP_031785106.1">
    <property type="nucleotide sequence ID" value="XM_031929246.2"/>
</dbReference>
<comment type="function">
    <text evidence="1">Peroxisomal protease that mediates both the removal of the leader peptide from proteins containing a PTS2 target sequence and processes several PTS1-containing proteins. Catalyzes the processing of PTS1-proteins involved in the peroxisomal beta-oxidation of fatty acids.</text>
</comment>
<dbReference type="GO" id="GO:0031998">
    <property type="term" value="P:regulation of fatty acid beta-oxidation"/>
    <property type="evidence" value="ECO:0007669"/>
    <property type="project" value="TreeGrafter"/>
</dbReference>
<evidence type="ECO:0000256" key="1">
    <source>
        <dbReference type="PIRNR" id="PIRNR037989"/>
    </source>
</evidence>
<organism evidence="2 3">
    <name type="scientific">Nasonia vitripennis</name>
    <name type="common">Parasitic wasp</name>
    <dbReference type="NCBI Taxonomy" id="7425"/>
    <lineage>
        <taxon>Eukaryota</taxon>
        <taxon>Metazoa</taxon>
        <taxon>Ecdysozoa</taxon>
        <taxon>Arthropoda</taxon>
        <taxon>Hexapoda</taxon>
        <taxon>Insecta</taxon>
        <taxon>Pterygota</taxon>
        <taxon>Neoptera</taxon>
        <taxon>Endopterygota</taxon>
        <taxon>Hymenoptera</taxon>
        <taxon>Apocrita</taxon>
        <taxon>Proctotrupomorpha</taxon>
        <taxon>Chalcidoidea</taxon>
        <taxon>Pteromalidae</taxon>
        <taxon>Pteromalinae</taxon>
        <taxon>Nasonia</taxon>
    </lineage>
</organism>
<dbReference type="FunCoup" id="A0A7M7T9M3">
    <property type="interactions" value="97"/>
</dbReference>
<dbReference type="RefSeq" id="XP_031785104.1">
    <property type="nucleotide sequence ID" value="XM_031929244.2"/>
</dbReference>
<evidence type="ECO:0000313" key="2">
    <source>
        <dbReference type="EnsemblMetazoa" id="XP_031785103"/>
    </source>
</evidence>
<evidence type="ECO:0000313" key="3">
    <source>
        <dbReference type="Proteomes" id="UP000002358"/>
    </source>
</evidence>
<dbReference type="SMR" id="A0A7M7T9M3"/>
<keyword evidence="3" id="KW-1185">Reference proteome</keyword>
<reference evidence="2" key="1">
    <citation type="submission" date="2021-01" db="UniProtKB">
        <authorList>
            <consortium name="EnsemblMetazoa"/>
        </authorList>
    </citation>
    <scope>IDENTIFICATION</scope>
</reference>
<comment type="PTM">
    <text evidence="1">The full-lengh TYSND1 is the active the proteolytic processing of PTS1- and PTS2-proteins and in self-cleavage, and intermolecular self-cleavage of TYSND1 down-regulates its protease activity.</text>
</comment>
<keyword evidence="1" id="KW-0645">Protease</keyword>
<comment type="subcellular location">
    <subcellularLocation>
        <location evidence="1">Peroxisome</location>
    </subcellularLocation>
</comment>
<keyword evidence="1" id="KW-0720">Serine protease</keyword>